<keyword evidence="6" id="KW-1185">Reference proteome</keyword>
<dbReference type="SMART" id="SM00345">
    <property type="entry name" value="HTH_GNTR"/>
    <property type="match status" value="2"/>
</dbReference>
<dbReference type="Pfam" id="PF07729">
    <property type="entry name" value="FCD"/>
    <property type="match status" value="1"/>
</dbReference>
<dbReference type="SMART" id="SM00895">
    <property type="entry name" value="FCD"/>
    <property type="match status" value="1"/>
</dbReference>
<evidence type="ECO:0000256" key="1">
    <source>
        <dbReference type="ARBA" id="ARBA00023015"/>
    </source>
</evidence>
<dbReference type="EMBL" id="BPQH01000020">
    <property type="protein sequence ID" value="GJD52543.1"/>
    <property type="molecule type" value="Genomic_DNA"/>
</dbReference>
<dbReference type="CDD" id="cd07377">
    <property type="entry name" value="WHTH_GntR"/>
    <property type="match status" value="1"/>
</dbReference>
<accession>A0ABQ4R4I2</accession>
<dbReference type="PROSITE" id="PS50949">
    <property type="entry name" value="HTH_GNTR"/>
    <property type="match status" value="1"/>
</dbReference>
<dbReference type="PRINTS" id="PR00035">
    <property type="entry name" value="HTHGNTR"/>
</dbReference>
<dbReference type="Proteomes" id="UP001055167">
    <property type="component" value="Unassembled WGS sequence"/>
</dbReference>
<dbReference type="SUPFAM" id="SSF46785">
    <property type="entry name" value="Winged helix' DNA-binding domain"/>
    <property type="match status" value="2"/>
</dbReference>
<feature type="domain" description="HTH gntR-type" evidence="4">
    <location>
        <begin position="12"/>
        <end position="79"/>
    </location>
</feature>
<evidence type="ECO:0000256" key="2">
    <source>
        <dbReference type="ARBA" id="ARBA00023125"/>
    </source>
</evidence>
<dbReference type="Gene3D" id="1.20.120.530">
    <property type="entry name" value="GntR ligand-binding domain-like"/>
    <property type="match status" value="1"/>
</dbReference>
<proteinExistence type="predicted"/>
<reference evidence="5" key="1">
    <citation type="journal article" date="2021" name="Front. Microbiol.">
        <title>Comprehensive Comparative Genomics and Phenotyping of Methylobacterium Species.</title>
        <authorList>
            <person name="Alessa O."/>
            <person name="Ogura Y."/>
            <person name="Fujitani Y."/>
            <person name="Takami H."/>
            <person name="Hayashi T."/>
            <person name="Sahin N."/>
            <person name="Tani A."/>
        </authorList>
    </citation>
    <scope>NUCLEOTIDE SEQUENCE</scope>
    <source>
        <strain evidence="5">KCTC 52305</strain>
    </source>
</reference>
<dbReference type="InterPro" id="IPR000524">
    <property type="entry name" value="Tscrpt_reg_HTH_GntR"/>
</dbReference>
<evidence type="ECO:0000256" key="3">
    <source>
        <dbReference type="ARBA" id="ARBA00023163"/>
    </source>
</evidence>
<name>A0ABQ4R4I2_9HYPH</name>
<dbReference type="Gene3D" id="1.10.10.10">
    <property type="entry name" value="Winged helix-like DNA-binding domain superfamily/Winged helix DNA-binding domain"/>
    <property type="match status" value="2"/>
</dbReference>
<keyword evidence="1" id="KW-0805">Transcription regulation</keyword>
<evidence type="ECO:0000313" key="5">
    <source>
        <dbReference type="EMBL" id="GJD52543.1"/>
    </source>
</evidence>
<protein>
    <recommendedName>
        <fullName evidence="4">HTH gntR-type domain-containing protein</fullName>
    </recommendedName>
</protein>
<dbReference type="InterPro" id="IPR036390">
    <property type="entry name" value="WH_DNA-bd_sf"/>
</dbReference>
<comment type="caution">
    <text evidence="5">The sequence shown here is derived from an EMBL/GenBank/DDBJ whole genome shotgun (WGS) entry which is preliminary data.</text>
</comment>
<gene>
    <name evidence="5" type="ORF">OPKNFCMD_5309</name>
</gene>
<evidence type="ECO:0000313" key="6">
    <source>
        <dbReference type="Proteomes" id="UP001055167"/>
    </source>
</evidence>
<keyword evidence="2" id="KW-0238">DNA-binding</keyword>
<dbReference type="RefSeq" id="WP_162501301.1">
    <property type="nucleotide sequence ID" value="NZ_BPQH01000020.1"/>
</dbReference>
<evidence type="ECO:0000259" key="4">
    <source>
        <dbReference type="PROSITE" id="PS50949"/>
    </source>
</evidence>
<dbReference type="InterPro" id="IPR008920">
    <property type="entry name" value="TF_FadR/GntR_C"/>
</dbReference>
<sequence>MREEAGSARTGSRLRRQLAAGIARFIREAELKPGAPLTEQALAGRFGVSRTPIRAALADLERTGLVDFGAARGYRVAAAAPAAGLFGGDEDEDDRLYLAIAHDFVAGRLGGGFSESELQRRYALTKAPLRRVIDRMARDGVVERNAGHGWRFLNMLNSLASHDASYAFRLALEPAAIATPAYRLDPGWAARSRAAHGDLMALRDGRISPVRFFEVNADFHDLVVSGSGNPFFIQAVGQQNRLRRFLDYDARIDGGLVSVNCREHLLVLDALEAGDTALAADRMRRHIARASTLKPTC</sequence>
<reference evidence="5" key="2">
    <citation type="submission" date="2021-08" db="EMBL/GenBank/DDBJ databases">
        <authorList>
            <person name="Tani A."/>
            <person name="Ola A."/>
            <person name="Ogura Y."/>
            <person name="Katsura K."/>
            <person name="Hayashi T."/>
        </authorList>
    </citation>
    <scope>NUCLEOTIDE SEQUENCE</scope>
    <source>
        <strain evidence="5">KCTC 52305</strain>
    </source>
</reference>
<keyword evidence="3" id="KW-0804">Transcription</keyword>
<dbReference type="PANTHER" id="PTHR43537:SF52">
    <property type="entry name" value="FATTY ACID METABOLISM REGULATOR PROTEIN"/>
    <property type="match status" value="1"/>
</dbReference>
<dbReference type="InterPro" id="IPR011711">
    <property type="entry name" value="GntR_C"/>
</dbReference>
<dbReference type="SUPFAM" id="SSF48008">
    <property type="entry name" value="GntR ligand-binding domain-like"/>
    <property type="match status" value="1"/>
</dbReference>
<dbReference type="InterPro" id="IPR036388">
    <property type="entry name" value="WH-like_DNA-bd_sf"/>
</dbReference>
<dbReference type="PANTHER" id="PTHR43537">
    <property type="entry name" value="TRANSCRIPTIONAL REGULATOR, GNTR FAMILY"/>
    <property type="match status" value="1"/>
</dbReference>
<dbReference type="Pfam" id="PF00392">
    <property type="entry name" value="GntR"/>
    <property type="match status" value="1"/>
</dbReference>
<organism evidence="5 6">
    <name type="scientific">Methylobacterium crusticola</name>
    <dbReference type="NCBI Taxonomy" id="1697972"/>
    <lineage>
        <taxon>Bacteria</taxon>
        <taxon>Pseudomonadati</taxon>
        <taxon>Pseudomonadota</taxon>
        <taxon>Alphaproteobacteria</taxon>
        <taxon>Hyphomicrobiales</taxon>
        <taxon>Methylobacteriaceae</taxon>
        <taxon>Methylobacterium</taxon>
    </lineage>
</organism>